<proteinExistence type="predicted"/>
<evidence type="ECO:0000313" key="1">
    <source>
        <dbReference type="EMBL" id="WMV59441.1"/>
    </source>
</evidence>
<keyword evidence="2" id="KW-1185">Reference proteome</keyword>
<dbReference type="Proteomes" id="UP001234989">
    <property type="component" value="Chromosome 12"/>
</dbReference>
<sequence>MWVCFGTRNGSRVPFTSRV</sequence>
<name>A0AAF0V9W4_SOLVR</name>
<protein>
    <submittedName>
        <fullName evidence="1">Uncharacterized protein</fullName>
    </submittedName>
</protein>
<dbReference type="AlphaFoldDB" id="A0AAF0V9W4"/>
<organism evidence="1 2">
    <name type="scientific">Solanum verrucosum</name>
    <dbReference type="NCBI Taxonomy" id="315347"/>
    <lineage>
        <taxon>Eukaryota</taxon>
        <taxon>Viridiplantae</taxon>
        <taxon>Streptophyta</taxon>
        <taxon>Embryophyta</taxon>
        <taxon>Tracheophyta</taxon>
        <taxon>Spermatophyta</taxon>
        <taxon>Magnoliopsida</taxon>
        <taxon>eudicotyledons</taxon>
        <taxon>Gunneridae</taxon>
        <taxon>Pentapetalae</taxon>
        <taxon>asterids</taxon>
        <taxon>lamiids</taxon>
        <taxon>Solanales</taxon>
        <taxon>Solanaceae</taxon>
        <taxon>Solanoideae</taxon>
        <taxon>Solaneae</taxon>
        <taxon>Solanum</taxon>
    </lineage>
</organism>
<gene>
    <name evidence="1" type="ORF">MTR67_052826</name>
</gene>
<accession>A0AAF0V9W4</accession>
<dbReference type="EMBL" id="CP133623">
    <property type="protein sequence ID" value="WMV59441.1"/>
    <property type="molecule type" value="Genomic_DNA"/>
</dbReference>
<reference evidence="1" key="1">
    <citation type="submission" date="2023-08" db="EMBL/GenBank/DDBJ databases">
        <title>A de novo genome assembly of Solanum verrucosum Schlechtendal, a Mexican diploid species geographically isolated from the other diploid A-genome species in potato relatives.</title>
        <authorList>
            <person name="Hosaka K."/>
        </authorList>
    </citation>
    <scope>NUCLEOTIDE SEQUENCE</scope>
    <source>
        <tissue evidence="1">Young leaves</tissue>
    </source>
</reference>
<evidence type="ECO:0000313" key="2">
    <source>
        <dbReference type="Proteomes" id="UP001234989"/>
    </source>
</evidence>